<protein>
    <submittedName>
        <fullName evidence="3">SelT/SelW/SelH family protein</fullName>
    </submittedName>
</protein>
<dbReference type="InterPro" id="IPR036249">
    <property type="entry name" value="Thioredoxin-like_sf"/>
</dbReference>
<comment type="caution">
    <text evidence="3">The sequence shown here is derived from an EMBL/GenBank/DDBJ whole genome shotgun (WGS) entry which is preliminary data.</text>
</comment>
<dbReference type="InterPro" id="IPR011893">
    <property type="entry name" value="Selenoprotein_Rdx-typ"/>
</dbReference>
<name>A0A483IJK4_KLEPN</name>
<accession>A0A483IJK4</accession>
<gene>
    <name evidence="3" type="ORF">ETE67_16935</name>
</gene>
<dbReference type="NCBIfam" id="TIGR02174">
    <property type="entry name" value="CXXU_selWTH"/>
    <property type="match status" value="1"/>
</dbReference>
<feature type="compositionally biased region" description="Basic and acidic residues" evidence="2">
    <location>
        <begin position="102"/>
        <end position="114"/>
    </location>
</feature>
<proteinExistence type="predicted"/>
<evidence type="ECO:0000256" key="1">
    <source>
        <dbReference type="ARBA" id="ARBA00023284"/>
    </source>
</evidence>
<organism evidence="3">
    <name type="scientific">Klebsiella pneumoniae</name>
    <dbReference type="NCBI Taxonomy" id="573"/>
    <lineage>
        <taxon>Bacteria</taxon>
        <taxon>Pseudomonadati</taxon>
        <taxon>Pseudomonadota</taxon>
        <taxon>Gammaproteobacteria</taxon>
        <taxon>Enterobacterales</taxon>
        <taxon>Enterobacteriaceae</taxon>
        <taxon>Klebsiella/Raoultella group</taxon>
        <taxon>Klebsiella</taxon>
        <taxon>Klebsiella pneumoniae complex</taxon>
    </lineage>
</organism>
<dbReference type="EMBL" id="SDCL01000016">
    <property type="protein sequence ID" value="TCX33204.1"/>
    <property type="molecule type" value="Genomic_DNA"/>
</dbReference>
<keyword evidence="1" id="KW-0676">Redox-active center</keyword>
<dbReference type="Pfam" id="PF10262">
    <property type="entry name" value="Rdx"/>
    <property type="match status" value="1"/>
</dbReference>
<dbReference type="RefSeq" id="WP_052454821.1">
    <property type="nucleotide sequence ID" value="NZ_CAAHBG010000004.1"/>
</dbReference>
<dbReference type="AlphaFoldDB" id="A0A483IJK4"/>
<feature type="compositionally biased region" description="Basic and acidic residues" evidence="2">
    <location>
        <begin position="84"/>
        <end position="95"/>
    </location>
</feature>
<dbReference type="SUPFAM" id="SSF52833">
    <property type="entry name" value="Thioredoxin-like"/>
    <property type="match status" value="1"/>
</dbReference>
<dbReference type="Gene3D" id="3.40.30.10">
    <property type="entry name" value="Glutaredoxin"/>
    <property type="match status" value="1"/>
</dbReference>
<evidence type="ECO:0000256" key="2">
    <source>
        <dbReference type="SAM" id="MobiDB-lite"/>
    </source>
</evidence>
<reference evidence="3" key="1">
    <citation type="submission" date="2019-01" db="EMBL/GenBank/DDBJ databases">
        <authorList>
            <person name="Lista F."/>
            <person name="Anselmo A."/>
        </authorList>
    </citation>
    <scope>NUCLEOTIDE SEQUENCE</scope>
    <source>
        <strain evidence="3">11S</strain>
    </source>
</reference>
<sequence length="114" mass="12713">MNSKAAITITYCSQCNWMLRASWMAQELLHTFSTDIASVTLVPGTGGIFTIDVDGQQIWERKQDGGFPDAAELKRRVRDVCFPEKPLGHVDKGDQKGWQPPPDDKRPEDKPLAG</sequence>
<dbReference type="PANTHER" id="PTHR36417">
    <property type="entry name" value="SELENOPROTEIN DOMAIN PROTEIN (AFU_ORTHOLOGUE AFUA_1G05220)"/>
    <property type="match status" value="1"/>
</dbReference>
<dbReference type="PANTHER" id="PTHR36417:SF2">
    <property type="entry name" value="SELENOPROTEIN DOMAIN PROTEIN (AFU_ORTHOLOGUE AFUA_1G05220)"/>
    <property type="match status" value="1"/>
</dbReference>
<feature type="region of interest" description="Disordered" evidence="2">
    <location>
        <begin position="84"/>
        <end position="114"/>
    </location>
</feature>
<evidence type="ECO:0000313" key="3">
    <source>
        <dbReference type="EMBL" id="TCX33204.1"/>
    </source>
</evidence>